<evidence type="ECO:0000313" key="1">
    <source>
        <dbReference type="EMBL" id="KAK3790076.1"/>
    </source>
</evidence>
<accession>A0AAE1AMV0</accession>
<gene>
    <name evidence="1" type="ORF">RRG08_057612</name>
</gene>
<feature type="non-terminal residue" evidence="1">
    <location>
        <position position="1"/>
    </location>
</feature>
<dbReference type="Proteomes" id="UP001283361">
    <property type="component" value="Unassembled WGS sequence"/>
</dbReference>
<dbReference type="EMBL" id="JAWDGP010001581">
    <property type="protein sequence ID" value="KAK3790076.1"/>
    <property type="molecule type" value="Genomic_DNA"/>
</dbReference>
<protein>
    <submittedName>
        <fullName evidence="1">Uncharacterized protein</fullName>
    </submittedName>
</protein>
<sequence>LSSCVQQFKDRRRGLHLTDWEIRGEDGSDQDRLVATRFPQMAPIFVQLRPLPSQATLGPGPQLHFNTAAPIAANAAAADNSRRCVHPGPVAPQIWVSGTWKLASPRLAWCRVTAAAA</sequence>
<evidence type="ECO:0000313" key="2">
    <source>
        <dbReference type="Proteomes" id="UP001283361"/>
    </source>
</evidence>
<proteinExistence type="predicted"/>
<name>A0AAE1AMV0_9GAST</name>
<keyword evidence="2" id="KW-1185">Reference proteome</keyword>
<organism evidence="1 2">
    <name type="scientific">Elysia crispata</name>
    <name type="common">lettuce slug</name>
    <dbReference type="NCBI Taxonomy" id="231223"/>
    <lineage>
        <taxon>Eukaryota</taxon>
        <taxon>Metazoa</taxon>
        <taxon>Spiralia</taxon>
        <taxon>Lophotrochozoa</taxon>
        <taxon>Mollusca</taxon>
        <taxon>Gastropoda</taxon>
        <taxon>Heterobranchia</taxon>
        <taxon>Euthyneura</taxon>
        <taxon>Panpulmonata</taxon>
        <taxon>Sacoglossa</taxon>
        <taxon>Placobranchoidea</taxon>
        <taxon>Plakobranchidae</taxon>
        <taxon>Elysia</taxon>
    </lineage>
</organism>
<dbReference type="AlphaFoldDB" id="A0AAE1AMV0"/>
<comment type="caution">
    <text evidence="1">The sequence shown here is derived from an EMBL/GenBank/DDBJ whole genome shotgun (WGS) entry which is preliminary data.</text>
</comment>
<reference evidence="1" key="1">
    <citation type="journal article" date="2023" name="G3 (Bethesda)">
        <title>A reference genome for the long-term kleptoplast-retaining sea slug Elysia crispata morphotype clarki.</title>
        <authorList>
            <person name="Eastman K.E."/>
            <person name="Pendleton A.L."/>
            <person name="Shaikh M.A."/>
            <person name="Suttiyut T."/>
            <person name="Ogas R."/>
            <person name="Tomko P."/>
            <person name="Gavelis G."/>
            <person name="Widhalm J.R."/>
            <person name="Wisecaver J.H."/>
        </authorList>
    </citation>
    <scope>NUCLEOTIDE SEQUENCE</scope>
    <source>
        <strain evidence="1">ECLA1</strain>
    </source>
</reference>